<dbReference type="Proteomes" id="UP000001880">
    <property type="component" value="Chromosome"/>
</dbReference>
<sequence length="141" mass="15703">MSAEIFAAIQEVHRDAKKGRAWAEIEKALAEIAARPEADRWIRSECAVAHSILAEYYGRPREEREQIFAAAKPLIEATTFANLAAKTISFAASDPVLAQRYLPPLRAQIDEALADPEVPDREELERSRAAVDKVLARHGLK</sequence>
<dbReference type="EMBL" id="CP001804">
    <property type="protein sequence ID" value="ACY18395.1"/>
    <property type="molecule type" value="Genomic_DNA"/>
</dbReference>
<dbReference type="AlphaFoldDB" id="D0LIN9"/>
<dbReference type="KEGG" id="hoh:Hoch_5920"/>
<evidence type="ECO:0000313" key="1">
    <source>
        <dbReference type="EMBL" id="ACY18395.1"/>
    </source>
</evidence>
<keyword evidence="2" id="KW-1185">Reference proteome</keyword>
<evidence type="ECO:0000313" key="2">
    <source>
        <dbReference type="Proteomes" id="UP000001880"/>
    </source>
</evidence>
<organism evidence="1 2">
    <name type="scientific">Haliangium ochraceum (strain DSM 14365 / JCM 11303 / SMP-2)</name>
    <dbReference type="NCBI Taxonomy" id="502025"/>
    <lineage>
        <taxon>Bacteria</taxon>
        <taxon>Pseudomonadati</taxon>
        <taxon>Myxococcota</taxon>
        <taxon>Polyangia</taxon>
        <taxon>Haliangiales</taxon>
        <taxon>Kofleriaceae</taxon>
        <taxon>Haliangium</taxon>
    </lineage>
</organism>
<dbReference type="HOGENOM" id="CLU_1822644_0_0_7"/>
<gene>
    <name evidence="1" type="ordered locus">Hoch_5920</name>
</gene>
<name>D0LIN9_HALO1</name>
<protein>
    <submittedName>
        <fullName evidence="1">Uncharacterized protein</fullName>
    </submittedName>
</protein>
<proteinExistence type="predicted"/>
<reference evidence="1 2" key="1">
    <citation type="journal article" date="2010" name="Stand. Genomic Sci.">
        <title>Complete genome sequence of Haliangium ochraceum type strain (SMP-2).</title>
        <authorList>
            <consortium name="US DOE Joint Genome Institute (JGI-PGF)"/>
            <person name="Ivanova N."/>
            <person name="Daum C."/>
            <person name="Lang E."/>
            <person name="Abt B."/>
            <person name="Kopitz M."/>
            <person name="Saunders E."/>
            <person name="Lapidus A."/>
            <person name="Lucas S."/>
            <person name="Glavina Del Rio T."/>
            <person name="Nolan M."/>
            <person name="Tice H."/>
            <person name="Copeland A."/>
            <person name="Cheng J.F."/>
            <person name="Chen F."/>
            <person name="Bruce D."/>
            <person name="Goodwin L."/>
            <person name="Pitluck S."/>
            <person name="Mavromatis K."/>
            <person name="Pati A."/>
            <person name="Mikhailova N."/>
            <person name="Chen A."/>
            <person name="Palaniappan K."/>
            <person name="Land M."/>
            <person name="Hauser L."/>
            <person name="Chang Y.J."/>
            <person name="Jeffries C.D."/>
            <person name="Detter J.C."/>
            <person name="Brettin T."/>
            <person name="Rohde M."/>
            <person name="Goker M."/>
            <person name="Bristow J."/>
            <person name="Markowitz V."/>
            <person name="Eisen J.A."/>
            <person name="Hugenholtz P."/>
            <person name="Kyrpides N.C."/>
            <person name="Klenk H.P."/>
        </authorList>
    </citation>
    <scope>NUCLEOTIDE SEQUENCE [LARGE SCALE GENOMIC DNA]</scope>
    <source>
        <strain evidence="2">DSM 14365 / CIP 107738 / JCM 11303 / AJ 13395 / SMP-2</strain>
    </source>
</reference>
<accession>D0LIN9</accession>
<dbReference type="RefSeq" id="WP_012830987.1">
    <property type="nucleotide sequence ID" value="NC_013440.1"/>
</dbReference>